<keyword evidence="2" id="KW-0902">Two-component regulatory system</keyword>
<dbReference type="GO" id="GO:0005829">
    <property type="term" value="C:cytosol"/>
    <property type="evidence" value="ECO:0007669"/>
    <property type="project" value="TreeGrafter"/>
</dbReference>
<keyword evidence="4" id="KW-0238">DNA-binding</keyword>
<dbReference type="PATRIC" id="fig|1230456.3.peg.896"/>
<organism evidence="9 10">
    <name type="scientific">Halorubrum kocurii JCM 14978</name>
    <dbReference type="NCBI Taxonomy" id="1230456"/>
    <lineage>
        <taxon>Archaea</taxon>
        <taxon>Methanobacteriati</taxon>
        <taxon>Methanobacteriota</taxon>
        <taxon>Stenosarchaea group</taxon>
        <taxon>Halobacteria</taxon>
        <taxon>Halobacteriales</taxon>
        <taxon>Haloferacaceae</taxon>
        <taxon>Halorubrum</taxon>
    </lineage>
</organism>
<dbReference type="Proteomes" id="UP000011546">
    <property type="component" value="Unassembled WGS sequence"/>
</dbReference>
<dbReference type="GO" id="GO:0032993">
    <property type="term" value="C:protein-DNA complex"/>
    <property type="evidence" value="ECO:0007669"/>
    <property type="project" value="TreeGrafter"/>
</dbReference>
<dbReference type="GO" id="GO:0006355">
    <property type="term" value="P:regulation of DNA-templated transcription"/>
    <property type="evidence" value="ECO:0007669"/>
    <property type="project" value="TreeGrafter"/>
</dbReference>
<feature type="domain" description="Response regulatory" evidence="8">
    <location>
        <begin position="28"/>
        <end position="142"/>
    </location>
</feature>
<evidence type="ECO:0000256" key="6">
    <source>
        <dbReference type="PROSITE-ProRule" id="PRU00169"/>
    </source>
</evidence>
<dbReference type="Gene3D" id="3.40.50.2300">
    <property type="match status" value="1"/>
</dbReference>
<name>M0P8A4_9EURY</name>
<dbReference type="PANTHER" id="PTHR48111">
    <property type="entry name" value="REGULATOR OF RPOS"/>
    <property type="match status" value="1"/>
</dbReference>
<dbReference type="InterPro" id="IPR039420">
    <property type="entry name" value="WalR-like"/>
</dbReference>
<dbReference type="EMBL" id="AOJH01000035">
    <property type="protein sequence ID" value="EMA66261.1"/>
    <property type="molecule type" value="Genomic_DNA"/>
</dbReference>
<evidence type="ECO:0000313" key="10">
    <source>
        <dbReference type="Proteomes" id="UP000011546"/>
    </source>
</evidence>
<evidence type="ECO:0000259" key="8">
    <source>
        <dbReference type="PROSITE" id="PS50110"/>
    </source>
</evidence>
<feature type="region of interest" description="Disordered" evidence="7">
    <location>
        <begin position="147"/>
        <end position="175"/>
    </location>
</feature>
<evidence type="ECO:0000256" key="5">
    <source>
        <dbReference type="ARBA" id="ARBA00023163"/>
    </source>
</evidence>
<proteinExistence type="predicted"/>
<comment type="caution">
    <text evidence="9">The sequence shown here is derived from an EMBL/GenBank/DDBJ whole genome shotgun (WGS) entry which is preliminary data.</text>
</comment>
<dbReference type="Pfam" id="PF00072">
    <property type="entry name" value="Response_reg"/>
    <property type="match status" value="1"/>
</dbReference>
<evidence type="ECO:0000256" key="1">
    <source>
        <dbReference type="ARBA" id="ARBA00022553"/>
    </source>
</evidence>
<keyword evidence="10" id="KW-1185">Reference proteome</keyword>
<feature type="region of interest" description="Disordered" evidence="7">
    <location>
        <begin position="1"/>
        <end position="22"/>
    </location>
</feature>
<dbReference type="SUPFAM" id="SSF52172">
    <property type="entry name" value="CheY-like"/>
    <property type="match status" value="1"/>
</dbReference>
<keyword evidence="5" id="KW-0804">Transcription</keyword>
<comment type="caution">
    <text evidence="6">Lacks conserved residue(s) required for the propagation of feature annotation.</text>
</comment>
<evidence type="ECO:0000256" key="7">
    <source>
        <dbReference type="SAM" id="MobiDB-lite"/>
    </source>
</evidence>
<dbReference type="PROSITE" id="PS50110">
    <property type="entry name" value="RESPONSE_REGULATORY"/>
    <property type="match status" value="1"/>
</dbReference>
<dbReference type="STRING" id="1230456.C468_04619"/>
<dbReference type="PANTHER" id="PTHR48111:SF1">
    <property type="entry name" value="TWO-COMPONENT RESPONSE REGULATOR ORR33"/>
    <property type="match status" value="1"/>
</dbReference>
<protein>
    <submittedName>
        <fullName evidence="9">HTR-like protein</fullName>
    </submittedName>
</protein>
<evidence type="ECO:0000313" key="9">
    <source>
        <dbReference type="EMBL" id="EMA66261.1"/>
    </source>
</evidence>
<keyword evidence="1" id="KW-0597">Phosphoprotein</keyword>
<dbReference type="InterPro" id="IPR001789">
    <property type="entry name" value="Sig_transdc_resp-reg_receiver"/>
</dbReference>
<dbReference type="SMART" id="SM00448">
    <property type="entry name" value="REC"/>
    <property type="match status" value="1"/>
</dbReference>
<accession>M0P8A4</accession>
<evidence type="ECO:0000256" key="4">
    <source>
        <dbReference type="ARBA" id="ARBA00023125"/>
    </source>
</evidence>
<dbReference type="GO" id="GO:0000156">
    <property type="term" value="F:phosphorelay response regulator activity"/>
    <property type="evidence" value="ECO:0007669"/>
    <property type="project" value="TreeGrafter"/>
</dbReference>
<keyword evidence="3" id="KW-0805">Transcription regulation</keyword>
<dbReference type="CDD" id="cd00156">
    <property type="entry name" value="REC"/>
    <property type="match status" value="1"/>
</dbReference>
<evidence type="ECO:0000256" key="3">
    <source>
        <dbReference type="ARBA" id="ARBA00023015"/>
    </source>
</evidence>
<reference evidence="9 10" key="1">
    <citation type="journal article" date="2014" name="PLoS Genet.">
        <title>Phylogenetically driven sequencing of extremely halophilic archaea reveals strategies for static and dynamic osmo-response.</title>
        <authorList>
            <person name="Becker E.A."/>
            <person name="Seitzer P.M."/>
            <person name="Tritt A."/>
            <person name="Larsen D."/>
            <person name="Krusor M."/>
            <person name="Yao A.I."/>
            <person name="Wu D."/>
            <person name="Madern D."/>
            <person name="Eisen J.A."/>
            <person name="Darling A.E."/>
            <person name="Facciotti M.T."/>
        </authorList>
    </citation>
    <scope>NUCLEOTIDE SEQUENCE [LARGE SCALE GENOMIC DNA]</scope>
    <source>
        <strain evidence="9 10">JCM 14978</strain>
    </source>
</reference>
<sequence>MTDSAAASPVASDGATTRPVDRGPASLTVLHVEPDPRSAELLAAFAAHVGGRVAVRSVGGAAAALAAVDGADCVVTEQRLPDGSGVELVERLKRTAGDLPVVFHTTCREERMEARAFGAGADAYFEKRPACGQYERILDRLRALVEERDPRRSEPAEPTSVAGSSALSETVRSEE</sequence>
<dbReference type="GO" id="GO:0000976">
    <property type="term" value="F:transcription cis-regulatory region binding"/>
    <property type="evidence" value="ECO:0007669"/>
    <property type="project" value="TreeGrafter"/>
</dbReference>
<feature type="compositionally biased region" description="Polar residues" evidence="7">
    <location>
        <begin position="161"/>
        <end position="175"/>
    </location>
</feature>
<evidence type="ECO:0000256" key="2">
    <source>
        <dbReference type="ARBA" id="ARBA00023012"/>
    </source>
</evidence>
<gene>
    <name evidence="9" type="ORF">C468_04619</name>
</gene>
<dbReference type="AlphaFoldDB" id="M0P8A4"/>
<dbReference type="InterPro" id="IPR011006">
    <property type="entry name" value="CheY-like_superfamily"/>
</dbReference>